<proteinExistence type="predicted"/>
<reference evidence="2" key="1">
    <citation type="submission" date="2017-03" db="EMBL/GenBank/DDBJ databases">
        <title>Phytopthora megakarya and P. palmivora, two closely related causual agents of cacao black pod achieved similar genome size and gene model numbers by different mechanisms.</title>
        <authorList>
            <person name="Ali S."/>
            <person name="Shao J."/>
            <person name="Larry D.J."/>
            <person name="Kronmiller B."/>
            <person name="Shen D."/>
            <person name="Strem M.D."/>
            <person name="Melnick R.L."/>
            <person name="Guiltinan M.J."/>
            <person name="Tyler B.M."/>
            <person name="Meinhardt L.W."/>
            <person name="Bailey B.A."/>
        </authorList>
    </citation>
    <scope>NUCLEOTIDE SEQUENCE [LARGE SCALE GENOMIC DNA]</scope>
    <source>
        <strain evidence="2">zdho120</strain>
    </source>
</reference>
<dbReference type="Proteomes" id="UP000198211">
    <property type="component" value="Unassembled WGS sequence"/>
</dbReference>
<dbReference type="OrthoDB" id="10671364at2759"/>
<evidence type="ECO:0000313" key="1">
    <source>
        <dbReference type="EMBL" id="OWY96215.1"/>
    </source>
</evidence>
<evidence type="ECO:0000313" key="2">
    <source>
        <dbReference type="Proteomes" id="UP000198211"/>
    </source>
</evidence>
<organism evidence="1 2">
    <name type="scientific">Phytophthora megakarya</name>
    <dbReference type="NCBI Taxonomy" id="4795"/>
    <lineage>
        <taxon>Eukaryota</taxon>
        <taxon>Sar</taxon>
        <taxon>Stramenopiles</taxon>
        <taxon>Oomycota</taxon>
        <taxon>Peronosporomycetes</taxon>
        <taxon>Peronosporales</taxon>
        <taxon>Peronosporaceae</taxon>
        <taxon>Phytophthora</taxon>
    </lineage>
</organism>
<protein>
    <submittedName>
        <fullName evidence="1">Uncharacterized protein</fullName>
    </submittedName>
</protein>
<keyword evidence="2" id="KW-1185">Reference proteome</keyword>
<sequence>MEKQQDSIHATSSDNKTISFSCKAGGVLPTATRPECRTMLDLAQAVTGVCNFAATFLFEHAQQLASAL</sequence>
<name>A0A225USS9_9STRA</name>
<dbReference type="AlphaFoldDB" id="A0A225USS9"/>
<gene>
    <name evidence="1" type="ORF">PHMEG_00033571</name>
</gene>
<dbReference type="EMBL" id="NBNE01011940">
    <property type="protein sequence ID" value="OWY96215.1"/>
    <property type="molecule type" value="Genomic_DNA"/>
</dbReference>
<comment type="caution">
    <text evidence="1">The sequence shown here is derived from an EMBL/GenBank/DDBJ whole genome shotgun (WGS) entry which is preliminary data.</text>
</comment>
<accession>A0A225USS9</accession>